<keyword evidence="8" id="KW-1185">Reference proteome</keyword>
<keyword evidence="4 5" id="KW-0833">Ubl conjugation pathway</keyword>
<evidence type="ECO:0000256" key="1">
    <source>
        <dbReference type="ARBA" id="ARBA00000885"/>
    </source>
</evidence>
<dbReference type="Pfam" id="PF00632">
    <property type="entry name" value="HECT"/>
    <property type="match status" value="1"/>
</dbReference>
<dbReference type="PROSITE" id="PS50237">
    <property type="entry name" value="HECT"/>
    <property type="match status" value="1"/>
</dbReference>
<dbReference type="Proteomes" id="UP001487740">
    <property type="component" value="Unassembled WGS sequence"/>
</dbReference>
<dbReference type="GO" id="GO:0000209">
    <property type="term" value="P:protein polyubiquitination"/>
    <property type="evidence" value="ECO:0007669"/>
    <property type="project" value="InterPro"/>
</dbReference>
<proteinExistence type="predicted"/>
<evidence type="ECO:0000256" key="5">
    <source>
        <dbReference type="PROSITE-ProRule" id="PRU00104"/>
    </source>
</evidence>
<comment type="caution">
    <text evidence="7">The sequence shown here is derived from an EMBL/GenBank/DDBJ whole genome shotgun (WGS) entry which is preliminary data.</text>
</comment>
<dbReference type="EMBL" id="JARAKH010000319">
    <property type="protein sequence ID" value="KAK8374555.1"/>
    <property type="molecule type" value="Genomic_DNA"/>
</dbReference>
<evidence type="ECO:0000313" key="7">
    <source>
        <dbReference type="EMBL" id="KAK8374555.1"/>
    </source>
</evidence>
<reference evidence="7 8" key="1">
    <citation type="submission" date="2023-03" db="EMBL/GenBank/DDBJ databases">
        <title>High-quality genome of Scylla paramamosain provides insights in environmental adaptation.</title>
        <authorList>
            <person name="Zhang L."/>
        </authorList>
    </citation>
    <scope>NUCLEOTIDE SEQUENCE [LARGE SCALE GENOMIC DNA]</scope>
    <source>
        <strain evidence="7">LZ_2023a</strain>
        <tissue evidence="7">Muscle</tissue>
    </source>
</reference>
<dbReference type="PANTHER" id="PTHR45700">
    <property type="entry name" value="UBIQUITIN-PROTEIN LIGASE E3C"/>
    <property type="match status" value="1"/>
</dbReference>
<sequence length="133" mass="14788">ALCVDWQSTTSPSSTCPSQLHCTRSYCERLGLDDLTDLDPQLTRSLRDLLEYKGGDEEEVYGLDFTLTQDYFGECKSVPLKAGGEEMSVTQQNNVATVTVVVGMIQMRELEFTGVYMYTSFTIIGGHFTMSDA</sequence>
<evidence type="ECO:0000256" key="3">
    <source>
        <dbReference type="ARBA" id="ARBA00022679"/>
    </source>
</evidence>
<keyword evidence="3" id="KW-0808">Transferase</keyword>
<comment type="catalytic activity">
    <reaction evidence="1">
        <text>S-ubiquitinyl-[E2 ubiquitin-conjugating enzyme]-L-cysteine + [acceptor protein]-L-lysine = [E2 ubiquitin-conjugating enzyme]-L-cysteine + N(6)-ubiquitinyl-[acceptor protein]-L-lysine.</text>
        <dbReference type="EC" id="2.3.2.26"/>
    </reaction>
</comment>
<feature type="non-terminal residue" evidence="7">
    <location>
        <position position="1"/>
    </location>
</feature>
<gene>
    <name evidence="7" type="ORF">O3P69_018343</name>
</gene>
<dbReference type="InterPro" id="IPR000569">
    <property type="entry name" value="HECT_dom"/>
</dbReference>
<dbReference type="Gene3D" id="3.30.2160.10">
    <property type="entry name" value="Hect, E3 ligase catalytic domain"/>
    <property type="match status" value="1"/>
</dbReference>
<evidence type="ECO:0000256" key="2">
    <source>
        <dbReference type="ARBA" id="ARBA00012485"/>
    </source>
</evidence>
<dbReference type="EC" id="2.3.2.26" evidence="2"/>
<name>A0AAW0SGR1_SCYPA</name>
<dbReference type="InterPro" id="IPR035983">
    <property type="entry name" value="Hect_E3_ubiquitin_ligase"/>
</dbReference>
<dbReference type="InterPro" id="IPR044611">
    <property type="entry name" value="E3A/B/C-like"/>
</dbReference>
<protein>
    <recommendedName>
        <fullName evidence="2">HECT-type E3 ubiquitin transferase</fullName>
        <ecNumber evidence="2">2.3.2.26</ecNumber>
    </recommendedName>
</protein>
<dbReference type="SUPFAM" id="SSF56204">
    <property type="entry name" value="Hect, E3 ligase catalytic domain"/>
    <property type="match status" value="1"/>
</dbReference>
<dbReference type="AlphaFoldDB" id="A0AAW0SGR1"/>
<dbReference type="GO" id="GO:0061630">
    <property type="term" value="F:ubiquitin protein ligase activity"/>
    <property type="evidence" value="ECO:0007669"/>
    <property type="project" value="UniProtKB-EC"/>
</dbReference>
<dbReference type="GO" id="GO:0009966">
    <property type="term" value="P:regulation of signal transduction"/>
    <property type="evidence" value="ECO:0007669"/>
    <property type="project" value="UniProtKB-ARBA"/>
</dbReference>
<feature type="domain" description="HECT" evidence="6">
    <location>
        <begin position="32"/>
        <end position="111"/>
    </location>
</feature>
<comment type="caution">
    <text evidence="5">Lacks conserved residue(s) required for the propagation of feature annotation.</text>
</comment>
<organism evidence="7 8">
    <name type="scientific">Scylla paramamosain</name>
    <name type="common">Mud crab</name>
    <dbReference type="NCBI Taxonomy" id="85552"/>
    <lineage>
        <taxon>Eukaryota</taxon>
        <taxon>Metazoa</taxon>
        <taxon>Ecdysozoa</taxon>
        <taxon>Arthropoda</taxon>
        <taxon>Crustacea</taxon>
        <taxon>Multicrustacea</taxon>
        <taxon>Malacostraca</taxon>
        <taxon>Eumalacostraca</taxon>
        <taxon>Eucarida</taxon>
        <taxon>Decapoda</taxon>
        <taxon>Pleocyemata</taxon>
        <taxon>Brachyura</taxon>
        <taxon>Eubrachyura</taxon>
        <taxon>Portunoidea</taxon>
        <taxon>Portunidae</taxon>
        <taxon>Portuninae</taxon>
        <taxon>Scylla</taxon>
    </lineage>
</organism>
<evidence type="ECO:0000259" key="6">
    <source>
        <dbReference type="PROSITE" id="PS50237"/>
    </source>
</evidence>
<evidence type="ECO:0000313" key="8">
    <source>
        <dbReference type="Proteomes" id="UP001487740"/>
    </source>
</evidence>
<evidence type="ECO:0000256" key="4">
    <source>
        <dbReference type="ARBA" id="ARBA00022786"/>
    </source>
</evidence>
<accession>A0AAW0SGR1</accession>